<feature type="non-terminal residue" evidence="2">
    <location>
        <position position="117"/>
    </location>
</feature>
<protein>
    <submittedName>
        <fullName evidence="2">Uncharacterized protein</fullName>
    </submittedName>
</protein>
<evidence type="ECO:0000313" key="3">
    <source>
        <dbReference type="Proteomes" id="UP000479000"/>
    </source>
</evidence>
<feature type="transmembrane region" description="Helical" evidence="1">
    <location>
        <begin position="89"/>
        <end position="109"/>
    </location>
</feature>
<organism evidence="2 3">
    <name type="scientific">Nesidiocoris tenuis</name>
    <dbReference type="NCBI Taxonomy" id="355587"/>
    <lineage>
        <taxon>Eukaryota</taxon>
        <taxon>Metazoa</taxon>
        <taxon>Ecdysozoa</taxon>
        <taxon>Arthropoda</taxon>
        <taxon>Hexapoda</taxon>
        <taxon>Insecta</taxon>
        <taxon>Pterygota</taxon>
        <taxon>Neoptera</taxon>
        <taxon>Paraneoptera</taxon>
        <taxon>Hemiptera</taxon>
        <taxon>Heteroptera</taxon>
        <taxon>Panheteroptera</taxon>
        <taxon>Cimicomorpha</taxon>
        <taxon>Miridae</taxon>
        <taxon>Dicyphina</taxon>
        <taxon>Nesidiocoris</taxon>
    </lineage>
</organism>
<evidence type="ECO:0000256" key="1">
    <source>
        <dbReference type="SAM" id="Phobius"/>
    </source>
</evidence>
<reference evidence="2 3" key="1">
    <citation type="submission" date="2020-02" db="EMBL/GenBank/DDBJ databases">
        <authorList>
            <person name="Ferguson B K."/>
        </authorList>
    </citation>
    <scope>NUCLEOTIDE SEQUENCE [LARGE SCALE GENOMIC DNA]</scope>
</reference>
<keyword evidence="1" id="KW-0472">Membrane</keyword>
<feature type="transmembrane region" description="Helical" evidence="1">
    <location>
        <begin position="58"/>
        <end position="77"/>
    </location>
</feature>
<proteinExistence type="predicted"/>
<gene>
    <name evidence="2" type="ORF">NTEN_LOCUS6946</name>
</gene>
<dbReference type="AlphaFoldDB" id="A0A6H5GGV4"/>
<keyword evidence="3" id="KW-1185">Reference proteome</keyword>
<sequence length="117" mass="13145">MLETAPYRFCFLVVYPGLDRLARQSKLDESAGRILTHHLNRRCTVEILCATMYKTSQLTVSVLIISSLATAAAYLVHRYFEHAPARLDGIALSPLISLLAFIATSNLILHLRDTMLR</sequence>
<keyword evidence="1" id="KW-1133">Transmembrane helix</keyword>
<keyword evidence="1" id="KW-0812">Transmembrane</keyword>
<dbReference type="EMBL" id="CADCXU010010430">
    <property type="protein sequence ID" value="CAB0001159.1"/>
    <property type="molecule type" value="Genomic_DNA"/>
</dbReference>
<name>A0A6H5GGV4_9HEMI</name>
<accession>A0A6H5GGV4</accession>
<evidence type="ECO:0000313" key="2">
    <source>
        <dbReference type="EMBL" id="CAB0001159.1"/>
    </source>
</evidence>
<dbReference type="Proteomes" id="UP000479000">
    <property type="component" value="Unassembled WGS sequence"/>
</dbReference>